<reference evidence="8 9" key="1">
    <citation type="journal article" date="2019" name="Int. J. Syst. Evol. Microbiol.">
        <title>The Global Catalogue of Microorganisms (GCM) 10K type strain sequencing project: providing services to taxonomists for standard genome sequencing and annotation.</title>
        <authorList>
            <consortium name="The Broad Institute Genomics Platform"/>
            <consortium name="The Broad Institute Genome Sequencing Center for Infectious Disease"/>
            <person name="Wu L."/>
            <person name="Ma J."/>
        </authorList>
    </citation>
    <scope>NUCLEOTIDE SEQUENCE [LARGE SCALE GENOMIC DNA]</scope>
    <source>
        <strain evidence="8 9">CGMCC 1.12543</strain>
    </source>
</reference>
<dbReference type="GO" id="GO:0005886">
    <property type="term" value="C:plasma membrane"/>
    <property type="evidence" value="ECO:0007669"/>
    <property type="project" value="UniProtKB-SubCell"/>
</dbReference>
<dbReference type="RefSeq" id="WP_247421606.1">
    <property type="nucleotide sequence ID" value="NZ_JALLGW010000006.1"/>
</dbReference>
<keyword evidence="3" id="KW-1003">Cell membrane</keyword>
<dbReference type="Proteomes" id="UP001596099">
    <property type="component" value="Unassembled WGS sequence"/>
</dbReference>
<comment type="caution">
    <text evidence="8">The sequence shown here is derived from an EMBL/GenBank/DDBJ whole genome shotgun (WGS) entry which is preliminary data.</text>
</comment>
<feature type="transmembrane region" description="Helical" evidence="7">
    <location>
        <begin position="474"/>
        <end position="492"/>
    </location>
</feature>
<dbReference type="EMBL" id="JBHSQH010000008">
    <property type="protein sequence ID" value="MFC5973908.1"/>
    <property type="molecule type" value="Genomic_DNA"/>
</dbReference>
<gene>
    <name evidence="8" type="ORF">ACFPYI_21500</name>
</gene>
<dbReference type="CDD" id="cd13127">
    <property type="entry name" value="MATE_tuaB_like"/>
    <property type="match status" value="1"/>
</dbReference>
<evidence type="ECO:0000313" key="8">
    <source>
        <dbReference type="EMBL" id="MFC5973908.1"/>
    </source>
</evidence>
<name>A0ABD5RTM9_9EURY</name>
<feature type="transmembrane region" description="Helical" evidence="7">
    <location>
        <begin position="42"/>
        <end position="66"/>
    </location>
</feature>
<dbReference type="Pfam" id="PF13440">
    <property type="entry name" value="Polysacc_synt_3"/>
    <property type="match status" value="1"/>
</dbReference>
<feature type="transmembrane region" description="Helical" evidence="7">
    <location>
        <begin position="338"/>
        <end position="363"/>
    </location>
</feature>
<protein>
    <submittedName>
        <fullName evidence="8">Lipopolysaccharide biosynthesis protein</fullName>
    </submittedName>
</protein>
<sequence length="512" mass="55559">MIRRLLRLVRGALSPGDGLTERTVKGGMWVAALNVTDRMLQLVLMVILANLLGAAELGLFGVALVVMSGVKRFSELGINQSLIYEREENVDHMLNTAWLLDTARSVAVFLVLFLIAHPLANLLNAPDAAILIQFIGLGQVFIGLRNPGVVYFEKDLQFHKQFGYIMSGSVVQFVGAIAYAMYVEETAMALVAAFVASDFVRMSASYLLHDYRPSVSFDMESARSMIHYGKWLTANSILYFLYSEGDDLLVSGFLGPASLAFYQLAYRFSNAPATEVTHVISSVAFPAYSKVQDDTKALREGFHRTLQMTTFLSFPLAMGIFAITPAFVEAFLDPEFEAMILTMQILAVFGLMRSMVATFGPVFKATGRPDLIAKFSLLRVVLLAIGLPLVLWQYGQPGGLPFGLTGIEGAALVILGVQIVPMTELDVLYATRIVETSYARILRDVAYPLAGSLGMAAVVLGVDGALDVAPVVEFFVLAVVGAATYGVAVLVLDRLGWGVGRNVRTMVASMSG</sequence>
<evidence type="ECO:0000256" key="4">
    <source>
        <dbReference type="ARBA" id="ARBA00022692"/>
    </source>
</evidence>
<feature type="transmembrane region" description="Helical" evidence="7">
    <location>
        <begin position="311"/>
        <end position="332"/>
    </location>
</feature>
<comment type="similarity">
    <text evidence="2">Belongs to the polysaccharide synthase family.</text>
</comment>
<feature type="transmembrane region" description="Helical" evidence="7">
    <location>
        <begin position="96"/>
        <end position="116"/>
    </location>
</feature>
<feature type="transmembrane region" description="Helical" evidence="7">
    <location>
        <begin position="162"/>
        <end position="181"/>
    </location>
</feature>
<feature type="transmembrane region" description="Helical" evidence="7">
    <location>
        <begin position="375"/>
        <end position="394"/>
    </location>
</feature>
<evidence type="ECO:0000256" key="6">
    <source>
        <dbReference type="ARBA" id="ARBA00023136"/>
    </source>
</evidence>
<keyword evidence="4 7" id="KW-0812">Transmembrane</keyword>
<evidence type="ECO:0000256" key="5">
    <source>
        <dbReference type="ARBA" id="ARBA00022989"/>
    </source>
</evidence>
<organism evidence="8 9">
    <name type="scientific">Halomarina salina</name>
    <dbReference type="NCBI Taxonomy" id="1872699"/>
    <lineage>
        <taxon>Archaea</taxon>
        <taxon>Methanobacteriati</taxon>
        <taxon>Methanobacteriota</taxon>
        <taxon>Stenosarchaea group</taxon>
        <taxon>Halobacteria</taxon>
        <taxon>Halobacteriales</taxon>
        <taxon>Natronomonadaceae</taxon>
        <taxon>Halomarina</taxon>
    </lineage>
</organism>
<accession>A0ABD5RTM9</accession>
<dbReference type="InterPro" id="IPR050833">
    <property type="entry name" value="Poly_Biosynth_Transport"/>
</dbReference>
<evidence type="ECO:0000256" key="7">
    <source>
        <dbReference type="SAM" id="Phobius"/>
    </source>
</evidence>
<dbReference type="PANTHER" id="PTHR30250:SF10">
    <property type="entry name" value="LIPOPOLYSACCHARIDE BIOSYNTHESIS PROTEIN WZXC"/>
    <property type="match status" value="1"/>
</dbReference>
<evidence type="ECO:0000313" key="9">
    <source>
        <dbReference type="Proteomes" id="UP001596099"/>
    </source>
</evidence>
<keyword evidence="9" id="KW-1185">Reference proteome</keyword>
<keyword evidence="6 7" id="KW-0472">Membrane</keyword>
<feature type="transmembrane region" description="Helical" evidence="7">
    <location>
        <begin position="441"/>
        <end position="462"/>
    </location>
</feature>
<evidence type="ECO:0000256" key="2">
    <source>
        <dbReference type="ARBA" id="ARBA00007430"/>
    </source>
</evidence>
<comment type="subcellular location">
    <subcellularLocation>
        <location evidence="1">Cell membrane</location>
        <topology evidence="1">Multi-pass membrane protein</topology>
    </subcellularLocation>
</comment>
<evidence type="ECO:0000256" key="1">
    <source>
        <dbReference type="ARBA" id="ARBA00004651"/>
    </source>
</evidence>
<proteinExistence type="inferred from homology"/>
<feature type="transmembrane region" description="Helical" evidence="7">
    <location>
        <begin position="128"/>
        <end position="150"/>
    </location>
</feature>
<evidence type="ECO:0000256" key="3">
    <source>
        <dbReference type="ARBA" id="ARBA00022475"/>
    </source>
</evidence>
<dbReference type="AlphaFoldDB" id="A0ABD5RTM9"/>
<keyword evidence="5 7" id="KW-1133">Transmembrane helix</keyword>
<dbReference type="PANTHER" id="PTHR30250">
    <property type="entry name" value="PST FAMILY PREDICTED COLANIC ACID TRANSPORTER"/>
    <property type="match status" value="1"/>
</dbReference>
<feature type="transmembrane region" description="Helical" evidence="7">
    <location>
        <begin position="400"/>
        <end position="420"/>
    </location>
</feature>